<gene>
    <name evidence="9" type="ORF">VSS37_18075</name>
</gene>
<keyword evidence="4" id="KW-1003">Cell membrane</keyword>
<dbReference type="Proteomes" id="UP001308005">
    <property type="component" value="Unassembled WGS sequence"/>
</dbReference>
<accession>A0ABU6D253</accession>
<keyword evidence="6 8" id="KW-1133">Transmembrane helix</keyword>
<feature type="transmembrane region" description="Helical" evidence="8">
    <location>
        <begin position="38"/>
        <end position="53"/>
    </location>
</feature>
<feature type="transmembrane region" description="Helical" evidence="8">
    <location>
        <begin position="252"/>
        <end position="270"/>
    </location>
</feature>
<name>A0ABU6D253_9GAMM</name>
<feature type="transmembrane region" description="Helical" evidence="8">
    <location>
        <begin position="277"/>
        <end position="302"/>
    </location>
</feature>
<dbReference type="Pfam" id="PF03547">
    <property type="entry name" value="Mem_trans"/>
    <property type="match status" value="1"/>
</dbReference>
<dbReference type="EMBL" id="JAYMYJ010000145">
    <property type="protein sequence ID" value="MEB4592892.1"/>
    <property type="molecule type" value="Genomic_DNA"/>
</dbReference>
<comment type="similarity">
    <text evidence="2">Belongs to the auxin efflux carrier (TC 2.A.69) family.</text>
</comment>
<evidence type="ECO:0000256" key="3">
    <source>
        <dbReference type="ARBA" id="ARBA00022448"/>
    </source>
</evidence>
<evidence type="ECO:0000313" key="10">
    <source>
        <dbReference type="Proteomes" id="UP001308005"/>
    </source>
</evidence>
<evidence type="ECO:0000256" key="6">
    <source>
        <dbReference type="ARBA" id="ARBA00022989"/>
    </source>
</evidence>
<feature type="transmembrane region" description="Helical" evidence="8">
    <location>
        <begin position="107"/>
        <end position="140"/>
    </location>
</feature>
<dbReference type="PANTHER" id="PTHR36838:SF4">
    <property type="entry name" value="AUXIN EFFLUX CARRIER FAMILY PROTEIN"/>
    <property type="match status" value="1"/>
</dbReference>
<feature type="transmembrane region" description="Helical" evidence="8">
    <location>
        <begin position="222"/>
        <end position="246"/>
    </location>
</feature>
<organism evidence="9 10">
    <name type="scientific">Candidatus Thiothrix phosphatis</name>
    <dbReference type="NCBI Taxonomy" id="3112415"/>
    <lineage>
        <taxon>Bacteria</taxon>
        <taxon>Pseudomonadati</taxon>
        <taxon>Pseudomonadota</taxon>
        <taxon>Gammaproteobacteria</taxon>
        <taxon>Thiotrichales</taxon>
        <taxon>Thiotrichaceae</taxon>
        <taxon>Thiothrix</taxon>
    </lineage>
</organism>
<evidence type="ECO:0000256" key="7">
    <source>
        <dbReference type="ARBA" id="ARBA00023136"/>
    </source>
</evidence>
<evidence type="ECO:0000256" key="5">
    <source>
        <dbReference type="ARBA" id="ARBA00022692"/>
    </source>
</evidence>
<keyword evidence="10" id="KW-1185">Reference proteome</keyword>
<dbReference type="RefSeq" id="WP_324697434.1">
    <property type="nucleotide sequence ID" value="NZ_JAYMYJ010000145.1"/>
</dbReference>
<comment type="caution">
    <text evidence="9">The sequence shown here is derived from an EMBL/GenBank/DDBJ whole genome shotgun (WGS) entry which is preliminary data.</text>
</comment>
<protein>
    <submittedName>
        <fullName evidence="9">AEC family transporter</fullName>
    </submittedName>
</protein>
<keyword evidence="3" id="KW-0813">Transport</keyword>
<proteinExistence type="inferred from homology"/>
<keyword evidence="5 8" id="KW-0812">Transmembrane</keyword>
<dbReference type="InterPro" id="IPR004776">
    <property type="entry name" value="Mem_transp_PIN-like"/>
</dbReference>
<comment type="subcellular location">
    <subcellularLocation>
        <location evidence="1">Cell membrane</location>
        <topology evidence="1">Multi-pass membrane protein</topology>
    </subcellularLocation>
</comment>
<dbReference type="PANTHER" id="PTHR36838">
    <property type="entry name" value="AUXIN EFFLUX CARRIER FAMILY PROTEIN"/>
    <property type="match status" value="1"/>
</dbReference>
<keyword evidence="7 8" id="KW-0472">Membrane</keyword>
<reference evidence="9 10" key="2">
    <citation type="submission" date="2024-01" db="EMBL/GenBank/DDBJ databases">
        <authorList>
            <person name="Xie X."/>
        </authorList>
    </citation>
    <scope>NUCLEOTIDE SEQUENCE [LARGE SCALE GENOMIC DNA]</scope>
    <source>
        <strain evidence="9">SCUT-1</strain>
    </source>
</reference>
<sequence>MGVVLSAILPVFALLLLGNVARRTGFLQEDFWREVEKGTYYILFPALLVEQLATAKMDFSTAGGLLALAVLMPLLASVLTFLFAPLLRLNAADFTSFYQGGVRFNTYIGLALVAATLPASALTLAALVVGVMIPLVNVLCIGVFAYFTHGRMRLSPLLLSILKNPLIMACLLGMALNLLPFAVPDVALKVLEKLGQMALPLGLLAVGAGLRLQALKASGAPLFWASGVKLLLLPALMYGLCVWMQVGELERSVLVTFAALPTASSAYILARQLGGNAAMMAVLITGETLFGMLTLPLVLLAVI</sequence>
<dbReference type="InterPro" id="IPR038770">
    <property type="entry name" value="Na+/solute_symporter_sf"/>
</dbReference>
<evidence type="ECO:0000313" key="9">
    <source>
        <dbReference type="EMBL" id="MEB4592892.1"/>
    </source>
</evidence>
<evidence type="ECO:0000256" key="8">
    <source>
        <dbReference type="SAM" id="Phobius"/>
    </source>
</evidence>
<evidence type="ECO:0000256" key="2">
    <source>
        <dbReference type="ARBA" id="ARBA00010145"/>
    </source>
</evidence>
<reference evidence="10" key="1">
    <citation type="submission" date="2023-07" db="EMBL/GenBank/DDBJ databases">
        <title>The carbon used by Thiothrix.</title>
        <authorList>
            <person name="Chen L."/>
        </authorList>
    </citation>
    <scope>NUCLEOTIDE SEQUENCE [LARGE SCALE GENOMIC DNA]</scope>
</reference>
<feature type="transmembrane region" description="Helical" evidence="8">
    <location>
        <begin position="161"/>
        <end position="182"/>
    </location>
</feature>
<evidence type="ECO:0000256" key="4">
    <source>
        <dbReference type="ARBA" id="ARBA00022475"/>
    </source>
</evidence>
<dbReference type="Gene3D" id="1.20.1530.20">
    <property type="match status" value="1"/>
</dbReference>
<evidence type="ECO:0000256" key="1">
    <source>
        <dbReference type="ARBA" id="ARBA00004651"/>
    </source>
</evidence>
<feature type="transmembrane region" description="Helical" evidence="8">
    <location>
        <begin position="65"/>
        <end position="87"/>
    </location>
</feature>